<dbReference type="RefSeq" id="WP_084234551.1">
    <property type="nucleotide sequence ID" value="NZ_FWXW01000004.1"/>
</dbReference>
<gene>
    <name evidence="2" type="ORF">SAMN02745168_1872</name>
</gene>
<dbReference type="Proteomes" id="UP000192790">
    <property type="component" value="Unassembled WGS sequence"/>
</dbReference>
<name>A0A1W2APC2_9FIRM</name>
<proteinExistence type="predicted"/>
<reference evidence="2 3" key="1">
    <citation type="submission" date="2017-04" db="EMBL/GenBank/DDBJ databases">
        <authorList>
            <person name="Afonso C.L."/>
            <person name="Miller P.J."/>
            <person name="Scott M.A."/>
            <person name="Spackman E."/>
            <person name="Goraichik I."/>
            <person name="Dimitrov K.M."/>
            <person name="Suarez D.L."/>
            <person name="Swayne D.E."/>
        </authorList>
    </citation>
    <scope>NUCLEOTIDE SEQUENCE [LARGE SCALE GENOMIC DNA]</scope>
    <source>
        <strain evidence="2 3">DSM 12816</strain>
    </source>
</reference>
<dbReference type="InterPro" id="IPR013610">
    <property type="entry name" value="ArdC_N"/>
</dbReference>
<sequence>MPNYDDIFTSPAPAKEAPTDLPAFNKETWVGKKQQERSDAYSLIDDTALKMACNGELFQTYLDVQARFDRYSVGNAILITAQNPEATKLADFDKWKEDGAYVNKGETGITLLEPGNEYEREDGSTGVSYNAKKVFDVSQTNAKQKAEPVVTRDERLLLKALINDAPCQLSISENLPDNVNAVYKPDSKTILIRQGMDAQTIFRSLANELAHAHMDKGDYKRSESSFNAYCSAYILCKRNGISVDTFNFDRMPETVSKMDAPAMRRQLAAIRDVSNEISMDMNRVFEKNQKNRDDGAR</sequence>
<dbReference type="GO" id="GO:0003697">
    <property type="term" value="F:single-stranded DNA binding"/>
    <property type="evidence" value="ECO:0007669"/>
    <property type="project" value="InterPro"/>
</dbReference>
<evidence type="ECO:0000313" key="3">
    <source>
        <dbReference type="Proteomes" id="UP000192790"/>
    </source>
</evidence>
<keyword evidence="3" id="KW-1185">Reference proteome</keyword>
<dbReference type="OrthoDB" id="9803716at2"/>
<dbReference type="EMBL" id="FWXW01000004">
    <property type="protein sequence ID" value="SMC62380.1"/>
    <property type="molecule type" value="Genomic_DNA"/>
</dbReference>
<evidence type="ECO:0000313" key="2">
    <source>
        <dbReference type="EMBL" id="SMC62380.1"/>
    </source>
</evidence>
<feature type="domain" description="N-terminal" evidence="1">
    <location>
        <begin position="63"/>
        <end position="121"/>
    </location>
</feature>
<evidence type="ECO:0000259" key="1">
    <source>
        <dbReference type="Pfam" id="PF08401"/>
    </source>
</evidence>
<accession>A0A1W2APC2</accession>
<dbReference type="STRING" id="1122930.SAMN02745168_1872"/>
<organism evidence="2 3">
    <name type="scientific">Papillibacter cinnamivorans DSM 12816</name>
    <dbReference type="NCBI Taxonomy" id="1122930"/>
    <lineage>
        <taxon>Bacteria</taxon>
        <taxon>Bacillati</taxon>
        <taxon>Bacillota</taxon>
        <taxon>Clostridia</taxon>
        <taxon>Eubacteriales</taxon>
        <taxon>Oscillospiraceae</taxon>
        <taxon>Papillibacter</taxon>
    </lineage>
</organism>
<dbReference type="Pfam" id="PF08401">
    <property type="entry name" value="ArdcN"/>
    <property type="match status" value="1"/>
</dbReference>
<protein>
    <recommendedName>
        <fullName evidence="1">N-terminal domain-containing protein</fullName>
    </recommendedName>
</protein>
<dbReference type="AlphaFoldDB" id="A0A1W2APC2"/>